<protein>
    <submittedName>
        <fullName evidence="1">Uncharacterized protein</fullName>
    </submittedName>
</protein>
<dbReference type="RefSeq" id="WP_208677559.1">
    <property type="nucleotide sequence ID" value="NZ_CP034671.2"/>
</dbReference>
<dbReference type="AlphaFoldDB" id="A0AAU6R4Q4"/>
<dbReference type="EMBL" id="CP034671">
    <property type="protein sequence ID" value="WZE38016.1"/>
    <property type="molecule type" value="Genomic_DNA"/>
</dbReference>
<reference evidence="1" key="1">
    <citation type="submission" date="2024-01" db="EMBL/GenBank/DDBJ databases">
        <title>Synechococcus elongatus PCC 11802, a close yet different native of Synechococcus elongatus PCC 11801.</title>
        <authorList>
            <person name="Jaiswal D."/>
            <person name="Sengupta A."/>
            <person name="Sengupta S."/>
            <person name="Pakrasi H.B."/>
            <person name="Wangikar P."/>
        </authorList>
    </citation>
    <scope>NUCLEOTIDE SEQUENCE</scope>
    <source>
        <strain evidence="1">PCC 11802</strain>
    </source>
</reference>
<organism evidence="1">
    <name type="scientific">Synechococcus elongatus PCC 11802</name>
    <dbReference type="NCBI Taxonomy" id="2283154"/>
    <lineage>
        <taxon>Bacteria</taxon>
        <taxon>Bacillati</taxon>
        <taxon>Cyanobacteriota</taxon>
        <taxon>Cyanophyceae</taxon>
        <taxon>Synechococcales</taxon>
        <taxon>Synechococcaceae</taxon>
        <taxon>Synechococcus</taxon>
    </lineage>
</organism>
<accession>A0AAU6R4Q4</accession>
<evidence type="ECO:0000313" key="1">
    <source>
        <dbReference type="EMBL" id="WZE38016.1"/>
    </source>
</evidence>
<name>A0AAU6R4Q4_SYNEL</name>
<gene>
    <name evidence="1" type="ORF">EKO22_01870</name>
</gene>
<proteinExistence type="predicted"/>
<sequence>MKIETHKFQNYEVTLVKDDEQYLTYWILGGQKVELFSMSSEDWDN</sequence>